<accession>A0A9X0CK04</accession>
<proteinExistence type="predicted"/>
<gene>
    <name evidence="1" type="ORF">OS493_016893</name>
</gene>
<name>A0A9X0CK04_9CNID</name>
<comment type="caution">
    <text evidence="1">The sequence shown here is derived from an EMBL/GenBank/DDBJ whole genome shotgun (WGS) entry which is preliminary data.</text>
</comment>
<reference evidence="1" key="1">
    <citation type="submission" date="2023-01" db="EMBL/GenBank/DDBJ databases">
        <title>Genome assembly of the deep-sea coral Lophelia pertusa.</title>
        <authorList>
            <person name="Herrera S."/>
            <person name="Cordes E."/>
        </authorList>
    </citation>
    <scope>NUCLEOTIDE SEQUENCE</scope>
    <source>
        <strain evidence="1">USNM1676648</strain>
        <tissue evidence="1">Polyp</tissue>
    </source>
</reference>
<keyword evidence="2" id="KW-1185">Reference proteome</keyword>
<evidence type="ECO:0000313" key="1">
    <source>
        <dbReference type="EMBL" id="KAJ7360263.1"/>
    </source>
</evidence>
<evidence type="ECO:0000313" key="2">
    <source>
        <dbReference type="Proteomes" id="UP001163046"/>
    </source>
</evidence>
<organism evidence="1 2">
    <name type="scientific">Desmophyllum pertusum</name>
    <dbReference type="NCBI Taxonomy" id="174260"/>
    <lineage>
        <taxon>Eukaryota</taxon>
        <taxon>Metazoa</taxon>
        <taxon>Cnidaria</taxon>
        <taxon>Anthozoa</taxon>
        <taxon>Hexacorallia</taxon>
        <taxon>Scleractinia</taxon>
        <taxon>Caryophylliina</taxon>
        <taxon>Caryophylliidae</taxon>
        <taxon>Desmophyllum</taxon>
    </lineage>
</organism>
<protein>
    <submittedName>
        <fullName evidence="1">Uncharacterized protein</fullName>
    </submittedName>
</protein>
<dbReference type="Proteomes" id="UP001163046">
    <property type="component" value="Unassembled WGS sequence"/>
</dbReference>
<dbReference type="AlphaFoldDB" id="A0A9X0CK04"/>
<dbReference type="EMBL" id="MU827310">
    <property type="protein sequence ID" value="KAJ7360263.1"/>
    <property type="molecule type" value="Genomic_DNA"/>
</dbReference>
<sequence length="149" mass="16418">MKHLFVIFFESWQGSGAKLNTIKSEVPKAHSFGVPKLARTINLIVGRKLGGMSKEDIMKAVLSAFPGLCIVAVQIGFEVVRVSFASNEDFTKARSMNGIKIKQAWCKIQGGGPPITMLHLFDFPHEGLELSVEQVMRGFGEVVKVKKQT</sequence>